<keyword evidence="1" id="KW-0812">Transmembrane</keyword>
<keyword evidence="3" id="KW-1185">Reference proteome</keyword>
<evidence type="ECO:0000313" key="2">
    <source>
        <dbReference type="EMBL" id="PRH78267.1"/>
    </source>
</evidence>
<feature type="transmembrane region" description="Helical" evidence="1">
    <location>
        <begin position="12"/>
        <end position="45"/>
    </location>
</feature>
<sequence>MNNTPRSKPWWAWPLIYCGTVAVLVLTDVAWYLAMPMIFAVSIAFEAWDRYTQKRCANADRADQPGGP</sequence>
<evidence type="ECO:0000313" key="3">
    <source>
        <dbReference type="Proteomes" id="UP000239322"/>
    </source>
</evidence>
<dbReference type="AlphaFoldDB" id="A0A2S9PVA1"/>
<name>A0A2S9PVA1_9ACTN</name>
<dbReference type="OrthoDB" id="9957849at2"/>
<dbReference type="EMBL" id="PVLV01000223">
    <property type="protein sequence ID" value="PRH78267.1"/>
    <property type="molecule type" value="Genomic_DNA"/>
</dbReference>
<evidence type="ECO:0000256" key="1">
    <source>
        <dbReference type="SAM" id="Phobius"/>
    </source>
</evidence>
<dbReference type="Proteomes" id="UP000239322">
    <property type="component" value="Unassembled WGS sequence"/>
</dbReference>
<accession>A0A2S9PVA1</accession>
<keyword evidence="1" id="KW-0472">Membrane</keyword>
<organism evidence="2 3">
    <name type="scientific">Streptomyces solincola</name>
    <dbReference type="NCBI Taxonomy" id="2100817"/>
    <lineage>
        <taxon>Bacteria</taxon>
        <taxon>Bacillati</taxon>
        <taxon>Actinomycetota</taxon>
        <taxon>Actinomycetes</taxon>
        <taxon>Kitasatosporales</taxon>
        <taxon>Streptomycetaceae</taxon>
        <taxon>Streptomyces</taxon>
    </lineage>
</organism>
<protein>
    <submittedName>
        <fullName evidence="2">Uncharacterized protein</fullName>
    </submittedName>
</protein>
<gene>
    <name evidence="2" type="ORF">C6N75_15880</name>
</gene>
<keyword evidence="1" id="KW-1133">Transmembrane helix</keyword>
<proteinExistence type="predicted"/>
<comment type="caution">
    <text evidence="2">The sequence shown here is derived from an EMBL/GenBank/DDBJ whole genome shotgun (WGS) entry which is preliminary data.</text>
</comment>
<reference evidence="2 3" key="1">
    <citation type="submission" date="2018-03" db="EMBL/GenBank/DDBJ databases">
        <title>Novel Streptomyces sp. from soil.</title>
        <authorList>
            <person name="Tan G.Y.A."/>
            <person name="Lee Z.Y."/>
        </authorList>
    </citation>
    <scope>NUCLEOTIDE SEQUENCE [LARGE SCALE GENOMIC DNA]</scope>
    <source>
        <strain evidence="2 3">ST5x</strain>
    </source>
</reference>